<keyword evidence="1" id="KW-1133">Transmembrane helix</keyword>
<accession>A0A1H3PES2</accession>
<evidence type="ECO:0000313" key="4">
    <source>
        <dbReference type="Proteomes" id="UP000242415"/>
    </source>
</evidence>
<dbReference type="PANTHER" id="PTHR46663">
    <property type="entry name" value="DIGUANYLATE CYCLASE DGCT-RELATED"/>
    <property type="match status" value="1"/>
</dbReference>
<dbReference type="SUPFAM" id="SSF55073">
    <property type="entry name" value="Nucleotide cyclase"/>
    <property type="match status" value="1"/>
</dbReference>
<dbReference type="FunFam" id="3.30.70.270:FF:000001">
    <property type="entry name" value="Diguanylate cyclase domain protein"/>
    <property type="match status" value="1"/>
</dbReference>
<dbReference type="NCBIfam" id="TIGR00254">
    <property type="entry name" value="GGDEF"/>
    <property type="match status" value="1"/>
</dbReference>
<proteinExistence type="predicted"/>
<dbReference type="EMBL" id="FNPH01000004">
    <property type="protein sequence ID" value="SDY99443.1"/>
    <property type="molecule type" value="Genomic_DNA"/>
</dbReference>
<reference evidence="4" key="1">
    <citation type="submission" date="2016-10" db="EMBL/GenBank/DDBJ databases">
        <authorList>
            <person name="Varghese N."/>
            <person name="Submissions S."/>
        </authorList>
    </citation>
    <scope>NUCLEOTIDE SEQUENCE [LARGE SCALE GENOMIC DNA]</scope>
    <source>
        <strain evidence="4">DSM 45245</strain>
    </source>
</reference>
<sequence>MLIAVLPVFGLGIVLGQQLRDIVRDGAVDDGRRIGELVTRLGLQPHLEPADFARGLDPGRYARLDRSVRDSGFLGGEVARVKVWNADGVVVYSDDPALVGRRFDRSPGLARALAGHTHSELLSRLEEAEQASERDYGAVVEVYVPVRFAGDAAPRGAFELYLPYAPIERKVNAEVRRLYVFLAGGLILLAGLLAGVAVMTERLRRQAAANRHLALHDALTGLPNRTMLYDRLDQALLAGNRSGAPVALIAVDLDGFKEVNDTLGHQAGDRVLMELADRLRGQARAADTVARLGGDEFAVLLPASDIAGAREVAERMQRRLTEPLLVAGERVRLRASMGIAVHPLHATQPDSLLGRADLAMYAAKYAALGVVVWHHDIDQMTGDAA</sequence>
<dbReference type="InterPro" id="IPR052163">
    <property type="entry name" value="DGC-Regulatory_Protein"/>
</dbReference>
<dbReference type="PROSITE" id="PS50887">
    <property type="entry name" value="GGDEF"/>
    <property type="match status" value="1"/>
</dbReference>
<dbReference type="AlphaFoldDB" id="A0A1H3PES2"/>
<keyword evidence="4" id="KW-1185">Reference proteome</keyword>
<dbReference type="SMART" id="SM00267">
    <property type="entry name" value="GGDEF"/>
    <property type="match status" value="1"/>
</dbReference>
<feature type="domain" description="GGDEF" evidence="2">
    <location>
        <begin position="244"/>
        <end position="376"/>
    </location>
</feature>
<evidence type="ECO:0000259" key="2">
    <source>
        <dbReference type="PROSITE" id="PS50887"/>
    </source>
</evidence>
<evidence type="ECO:0000313" key="3">
    <source>
        <dbReference type="EMBL" id="SDY99443.1"/>
    </source>
</evidence>
<feature type="transmembrane region" description="Helical" evidence="1">
    <location>
        <begin position="178"/>
        <end position="198"/>
    </location>
</feature>
<keyword evidence="1" id="KW-0812">Transmembrane</keyword>
<protein>
    <submittedName>
        <fullName evidence="3">Diguanylate cyclase (GGDEF) domain-containing protein</fullName>
    </submittedName>
</protein>
<name>A0A1H3PES2_9ACTN</name>
<gene>
    <name evidence="3" type="ORF">SAMN05444365_104479</name>
</gene>
<dbReference type="InterPro" id="IPR000160">
    <property type="entry name" value="GGDEF_dom"/>
</dbReference>
<keyword evidence="1" id="KW-0472">Membrane</keyword>
<evidence type="ECO:0000256" key="1">
    <source>
        <dbReference type="SAM" id="Phobius"/>
    </source>
</evidence>
<dbReference type="InterPro" id="IPR043128">
    <property type="entry name" value="Rev_trsase/Diguanyl_cyclase"/>
</dbReference>
<dbReference type="Gene3D" id="3.30.70.270">
    <property type="match status" value="1"/>
</dbReference>
<organism evidence="3 4">
    <name type="scientific">Micromonospora pattaloongensis</name>
    <dbReference type="NCBI Taxonomy" id="405436"/>
    <lineage>
        <taxon>Bacteria</taxon>
        <taxon>Bacillati</taxon>
        <taxon>Actinomycetota</taxon>
        <taxon>Actinomycetes</taxon>
        <taxon>Micromonosporales</taxon>
        <taxon>Micromonosporaceae</taxon>
        <taxon>Micromonospora</taxon>
    </lineage>
</organism>
<dbReference type="STRING" id="405436.SAMN05444365_104479"/>
<dbReference type="Proteomes" id="UP000242415">
    <property type="component" value="Unassembled WGS sequence"/>
</dbReference>
<dbReference type="Pfam" id="PF00990">
    <property type="entry name" value="GGDEF"/>
    <property type="match status" value="1"/>
</dbReference>
<dbReference type="PANTHER" id="PTHR46663:SF2">
    <property type="entry name" value="GGDEF DOMAIN-CONTAINING PROTEIN"/>
    <property type="match status" value="1"/>
</dbReference>
<dbReference type="CDD" id="cd01949">
    <property type="entry name" value="GGDEF"/>
    <property type="match status" value="1"/>
</dbReference>
<dbReference type="InterPro" id="IPR029787">
    <property type="entry name" value="Nucleotide_cyclase"/>
</dbReference>